<gene>
    <name evidence="5" type="ordered locus">Spiaf_0924</name>
</gene>
<evidence type="ECO:0000256" key="1">
    <source>
        <dbReference type="ARBA" id="ARBA00022741"/>
    </source>
</evidence>
<dbReference type="InterPro" id="IPR000873">
    <property type="entry name" value="AMP-dep_synth/lig_dom"/>
</dbReference>
<dbReference type="InterPro" id="IPR020845">
    <property type="entry name" value="AMP-binding_CS"/>
</dbReference>
<dbReference type="PANTHER" id="PTHR43272:SF33">
    <property type="entry name" value="AMP-BINDING DOMAIN-CONTAINING PROTEIN-RELATED"/>
    <property type="match status" value="1"/>
</dbReference>
<dbReference type="AlphaFoldDB" id="H9UHM0"/>
<organism evidence="5 6">
    <name type="scientific">Spirochaeta africana (strain ATCC 700263 / DSM 8902 / Z-7692)</name>
    <dbReference type="NCBI Taxonomy" id="889378"/>
    <lineage>
        <taxon>Bacteria</taxon>
        <taxon>Pseudomonadati</taxon>
        <taxon>Spirochaetota</taxon>
        <taxon>Spirochaetia</taxon>
        <taxon>Spirochaetales</taxon>
        <taxon>Spirochaetaceae</taxon>
        <taxon>Spirochaeta</taxon>
    </lineage>
</organism>
<dbReference type="GO" id="GO:0016020">
    <property type="term" value="C:membrane"/>
    <property type="evidence" value="ECO:0007669"/>
    <property type="project" value="TreeGrafter"/>
</dbReference>
<dbReference type="PANTHER" id="PTHR43272">
    <property type="entry name" value="LONG-CHAIN-FATTY-ACID--COA LIGASE"/>
    <property type="match status" value="1"/>
</dbReference>
<comment type="catalytic activity">
    <reaction evidence="3">
        <text>a long-chain fatty acid + ATP + CoA = a long-chain fatty acyl-CoA + AMP + diphosphate</text>
        <dbReference type="Rhea" id="RHEA:15421"/>
        <dbReference type="ChEBI" id="CHEBI:30616"/>
        <dbReference type="ChEBI" id="CHEBI:33019"/>
        <dbReference type="ChEBI" id="CHEBI:57287"/>
        <dbReference type="ChEBI" id="CHEBI:57560"/>
        <dbReference type="ChEBI" id="CHEBI:83139"/>
        <dbReference type="ChEBI" id="CHEBI:456215"/>
        <dbReference type="EC" id="6.2.1.3"/>
    </reaction>
    <physiologicalReaction direction="left-to-right" evidence="3">
        <dbReference type="Rhea" id="RHEA:15422"/>
    </physiologicalReaction>
</comment>
<dbReference type="OrthoDB" id="9765680at2"/>
<evidence type="ECO:0000313" key="5">
    <source>
        <dbReference type="EMBL" id="AFG37013.1"/>
    </source>
</evidence>
<evidence type="ECO:0000259" key="4">
    <source>
        <dbReference type="Pfam" id="PF00501"/>
    </source>
</evidence>
<feature type="domain" description="AMP-dependent synthetase/ligase" evidence="4">
    <location>
        <begin position="19"/>
        <end position="391"/>
    </location>
</feature>
<evidence type="ECO:0000313" key="6">
    <source>
        <dbReference type="Proteomes" id="UP000007383"/>
    </source>
</evidence>
<dbReference type="EMBL" id="CP003282">
    <property type="protein sequence ID" value="AFG37013.1"/>
    <property type="molecule type" value="Genomic_DNA"/>
</dbReference>
<dbReference type="Pfam" id="PF00501">
    <property type="entry name" value="AMP-binding"/>
    <property type="match status" value="1"/>
</dbReference>
<dbReference type="RefSeq" id="WP_014455008.1">
    <property type="nucleotide sequence ID" value="NC_017098.1"/>
</dbReference>
<proteinExistence type="predicted"/>
<dbReference type="PROSITE" id="PS00455">
    <property type="entry name" value="AMP_BINDING"/>
    <property type="match status" value="1"/>
</dbReference>
<dbReference type="Gene3D" id="3.30.300.30">
    <property type="match status" value="1"/>
</dbReference>
<evidence type="ECO:0000256" key="3">
    <source>
        <dbReference type="ARBA" id="ARBA00024484"/>
    </source>
</evidence>
<dbReference type="eggNOG" id="COG1022">
    <property type="taxonomic scope" value="Bacteria"/>
</dbReference>
<dbReference type="Proteomes" id="UP000007383">
    <property type="component" value="Chromosome"/>
</dbReference>
<keyword evidence="6" id="KW-1185">Reference proteome</keyword>
<dbReference type="InterPro" id="IPR042099">
    <property type="entry name" value="ANL_N_sf"/>
</dbReference>
<dbReference type="Gene3D" id="3.40.50.12780">
    <property type="entry name" value="N-terminal domain of ligase-like"/>
    <property type="match status" value="1"/>
</dbReference>
<dbReference type="PATRIC" id="fig|889378.3.peg.924"/>
<reference evidence="6" key="1">
    <citation type="journal article" date="2013" name="Stand. Genomic Sci.">
        <title>Complete genome sequence of the halophilic bacterium Spirochaeta africana type strain (Z-7692(T)) from the alkaline Lake Magadi in the East African Rift.</title>
        <authorList>
            <person name="Liolos K."/>
            <person name="Abt B."/>
            <person name="Scheuner C."/>
            <person name="Teshima H."/>
            <person name="Held B."/>
            <person name="Lapidus A."/>
            <person name="Nolan M."/>
            <person name="Lucas S."/>
            <person name="Deshpande S."/>
            <person name="Cheng J.F."/>
            <person name="Tapia R."/>
            <person name="Goodwin L.A."/>
            <person name="Pitluck S."/>
            <person name="Pagani I."/>
            <person name="Ivanova N."/>
            <person name="Mavromatis K."/>
            <person name="Mikhailova N."/>
            <person name="Huntemann M."/>
            <person name="Pati A."/>
            <person name="Chen A."/>
            <person name="Palaniappan K."/>
            <person name="Land M."/>
            <person name="Rohde M."/>
            <person name="Tindall B.J."/>
            <person name="Detter J.C."/>
            <person name="Goker M."/>
            <person name="Bristow J."/>
            <person name="Eisen J.A."/>
            <person name="Markowitz V."/>
            <person name="Hugenholtz P."/>
            <person name="Woyke T."/>
            <person name="Klenk H.P."/>
            <person name="Kyrpides N.C."/>
        </authorList>
    </citation>
    <scope>NUCLEOTIDE SEQUENCE</scope>
    <source>
        <strain evidence="6">ATCC 700263 / DSM 8902 / Z-7692</strain>
    </source>
</reference>
<accession>H9UHM0</accession>
<keyword evidence="1" id="KW-0547">Nucleotide-binding</keyword>
<dbReference type="GO" id="GO:0005524">
    <property type="term" value="F:ATP binding"/>
    <property type="evidence" value="ECO:0007669"/>
    <property type="project" value="UniProtKB-KW"/>
</dbReference>
<dbReference type="HOGENOM" id="CLU_000022_59_9_12"/>
<evidence type="ECO:0000256" key="2">
    <source>
        <dbReference type="ARBA" id="ARBA00022840"/>
    </source>
</evidence>
<dbReference type="KEGG" id="sfc:Spiaf_0924"/>
<sequence>MKFGLDAYTVDRFAARVFETYADRPSLAAYGQEPISYAEFSRRVTEQQERLLKVGIGHGERVAIFGTSTPEWAIAYLAVMTIGAVAIPIMEEFPPEDIRGILHRTQATGIFTTEHLWATVSPGLELQLKLVYEMQQHKVLAGTPGTPVDRQEIREDDVAEILFTSGTTGFSKGVVLSHKNLVSNLFEGPDLVGCIHDRSRTLSLLPLAHAYGSTSGFLSIIYGGSALYFLGKKPTPKLLMQALGEIQPTVLGGVPLIFEKIYARRIAPLIARKPLLRWLAAKPRRKQLLYKLIGAKVRKSFGGKIECAIIGGAPLSTEVELFLRAARIPTVLGYGMTEASPLITFSSREGVKIGSVGHPITDVEVKIHKPDPESGVGEVWVRGPNIMQGYFEDPEETAKVLTEDGWLITGDLGYLDDDGYLFLRGRSKNVIIGPSGENIYPEVIEGILNTYVEVDESLVVMRDGRIEARVYPDPETLSRLQRGGEEAEKAFAGKLDEIKKAVNSRLPGYSHVHRMVLQREEFIKTVTNKIKRAEYYGD</sequence>
<dbReference type="STRING" id="889378.Spiaf_0924"/>
<dbReference type="GO" id="GO:0004467">
    <property type="term" value="F:long-chain fatty acid-CoA ligase activity"/>
    <property type="evidence" value="ECO:0007669"/>
    <property type="project" value="UniProtKB-EC"/>
</dbReference>
<dbReference type="SUPFAM" id="SSF56801">
    <property type="entry name" value="Acetyl-CoA synthetase-like"/>
    <property type="match status" value="1"/>
</dbReference>
<dbReference type="InterPro" id="IPR045851">
    <property type="entry name" value="AMP-bd_C_sf"/>
</dbReference>
<keyword evidence="2" id="KW-0067">ATP-binding</keyword>
<name>H9UHM0_SPIAZ</name>
<protein>
    <submittedName>
        <fullName evidence="5">AMP-forming long-chain acyl-CoA synthetase</fullName>
    </submittedName>
</protein>